<dbReference type="PANTHER" id="PTHR21198:SF7">
    <property type="entry name" value="ASPARTATE-GLUTAMATE RACEMASE FAMILY"/>
    <property type="match status" value="1"/>
</dbReference>
<evidence type="ECO:0000313" key="4">
    <source>
        <dbReference type="Proteomes" id="UP000076503"/>
    </source>
</evidence>
<dbReference type="SUPFAM" id="SSF53681">
    <property type="entry name" value="Aspartate/glutamate racemase"/>
    <property type="match status" value="2"/>
</dbReference>
<dbReference type="Gene3D" id="3.40.50.1860">
    <property type="match status" value="2"/>
</dbReference>
<dbReference type="InterPro" id="IPR001920">
    <property type="entry name" value="Asp/Glu_race"/>
</dbReference>
<dbReference type="OrthoDB" id="9803739at2"/>
<gene>
    <name evidence="3" type="ORF">N476_03195</name>
</gene>
<dbReference type="PATRIC" id="fig|1365251.3.peg.4415"/>
<dbReference type="PANTHER" id="PTHR21198">
    <property type="entry name" value="GLUTAMATE RACEMASE"/>
    <property type="match status" value="1"/>
</dbReference>
<dbReference type="EMBL" id="AUXZ01000119">
    <property type="protein sequence ID" value="KZN46141.1"/>
    <property type="molecule type" value="Genomic_DNA"/>
</dbReference>
<dbReference type="GO" id="GO:0047661">
    <property type="term" value="F:amino-acid racemase activity"/>
    <property type="evidence" value="ECO:0007669"/>
    <property type="project" value="InterPro"/>
</dbReference>
<dbReference type="RefSeq" id="WP_063363603.1">
    <property type="nucleotide sequence ID" value="NZ_AUXZ01000119.1"/>
</dbReference>
<name>A0A167B474_9GAMM</name>
<protein>
    <recommendedName>
        <fullName evidence="5">Aspartate racemase</fullName>
    </recommendedName>
</protein>
<accession>A0A167B474</accession>
<dbReference type="Proteomes" id="UP000076503">
    <property type="component" value="Unassembled WGS sequence"/>
</dbReference>
<proteinExistence type="inferred from homology"/>
<evidence type="ECO:0000256" key="1">
    <source>
        <dbReference type="ARBA" id="ARBA00007847"/>
    </source>
</evidence>
<comment type="caution">
    <text evidence="3">The sequence shown here is derived from an EMBL/GenBank/DDBJ whole genome shotgun (WGS) entry which is preliminary data.</text>
</comment>
<dbReference type="AlphaFoldDB" id="A0A167B474"/>
<comment type="similarity">
    <text evidence="1">Belongs to the aspartate/glutamate racemases family.</text>
</comment>
<dbReference type="NCBIfam" id="TIGR00035">
    <property type="entry name" value="asp_race"/>
    <property type="match status" value="1"/>
</dbReference>
<evidence type="ECO:0000313" key="3">
    <source>
        <dbReference type="EMBL" id="KZN46141.1"/>
    </source>
</evidence>
<evidence type="ECO:0008006" key="5">
    <source>
        <dbReference type="Google" id="ProtNLM"/>
    </source>
</evidence>
<evidence type="ECO:0000256" key="2">
    <source>
        <dbReference type="ARBA" id="ARBA00023235"/>
    </source>
</evidence>
<keyword evidence="2" id="KW-0413">Isomerase</keyword>
<sequence>MKTIGLLGGMSWESTANYYKYINQGVKSILGGLHSAKIVMKSIDFAPIAELQQANEWSVMADTLTQDAQDIERAGADFILICTNTMHLIFDEVQSGLGIPLIHIADPTGEQLKQDGKRKIGLLGTQFTMSEPFYKDRLKNIFDIDVIVPGKGDQQVVHDIIYNELCLGDIKPESKRVYLDVIAKLQSQGAEAIILGCTEIALLVNENDTEIPLYDTAILHASSAVSASLTS</sequence>
<reference evidence="3 4" key="1">
    <citation type="submission" date="2013-07" db="EMBL/GenBank/DDBJ databases">
        <title>Comparative Genomic and Metabolomic Analysis of Twelve Strains of Pseudoalteromonas luteoviolacea.</title>
        <authorList>
            <person name="Vynne N.G."/>
            <person name="Mansson M."/>
            <person name="Gram L."/>
        </authorList>
    </citation>
    <scope>NUCLEOTIDE SEQUENCE [LARGE SCALE GENOMIC DNA]</scope>
    <source>
        <strain evidence="3 4">H33</strain>
    </source>
</reference>
<organism evidence="3 4">
    <name type="scientific">Pseudoalteromonas luteoviolacea H33</name>
    <dbReference type="NCBI Taxonomy" id="1365251"/>
    <lineage>
        <taxon>Bacteria</taxon>
        <taxon>Pseudomonadati</taxon>
        <taxon>Pseudomonadota</taxon>
        <taxon>Gammaproteobacteria</taxon>
        <taxon>Alteromonadales</taxon>
        <taxon>Pseudoalteromonadaceae</taxon>
        <taxon>Pseudoalteromonas</taxon>
    </lineage>
</organism>
<dbReference type="InterPro" id="IPR004380">
    <property type="entry name" value="Asp_race"/>
</dbReference>
<dbReference type="InterPro" id="IPR015942">
    <property type="entry name" value="Asp/Glu/hydantoin_racemase"/>
</dbReference>
<dbReference type="Pfam" id="PF01177">
    <property type="entry name" value="Asp_Glu_race"/>
    <property type="match status" value="1"/>
</dbReference>